<dbReference type="PIRSF" id="PIRSF002211">
    <property type="entry name" value="Ribosomal_L30_bac-type"/>
    <property type="match status" value="1"/>
</dbReference>
<dbReference type="HAMAP" id="MF_01371_B">
    <property type="entry name" value="Ribosomal_uL30_B"/>
    <property type="match status" value="1"/>
</dbReference>
<dbReference type="InterPro" id="IPR005996">
    <property type="entry name" value="Ribosomal_uL30_bac-type"/>
</dbReference>
<accession>A0ABT8F756</accession>
<dbReference type="PANTHER" id="PTHR15892">
    <property type="entry name" value="MITOCHONDRIAL RIBOSOMAL PROTEIN L30"/>
    <property type="match status" value="1"/>
</dbReference>
<dbReference type="GO" id="GO:0005840">
    <property type="term" value="C:ribosome"/>
    <property type="evidence" value="ECO:0007669"/>
    <property type="project" value="UniProtKB-KW"/>
</dbReference>
<dbReference type="CDD" id="cd01658">
    <property type="entry name" value="Ribosomal_L30"/>
    <property type="match status" value="1"/>
</dbReference>
<name>A0ABT8F756_9BACT</name>
<dbReference type="InterPro" id="IPR016082">
    <property type="entry name" value="Ribosomal_uL30_ferredoxin-like"/>
</dbReference>
<proteinExistence type="inferred from homology"/>
<evidence type="ECO:0000256" key="1">
    <source>
        <dbReference type="ARBA" id="ARBA00007594"/>
    </source>
</evidence>
<evidence type="ECO:0000313" key="8">
    <source>
        <dbReference type="Proteomes" id="UP001168552"/>
    </source>
</evidence>
<dbReference type="NCBIfam" id="TIGR01308">
    <property type="entry name" value="rpmD_bact"/>
    <property type="match status" value="1"/>
</dbReference>
<comment type="caution">
    <text evidence="7">The sequence shown here is derived from an EMBL/GenBank/DDBJ whole genome shotgun (WGS) entry which is preliminary data.</text>
</comment>
<evidence type="ECO:0000313" key="7">
    <source>
        <dbReference type="EMBL" id="MDN4166318.1"/>
    </source>
</evidence>
<dbReference type="Proteomes" id="UP001168552">
    <property type="component" value="Unassembled WGS sequence"/>
</dbReference>
<sequence>MAKVKIIQVKSTIKRPEYQKRTIVALGLGKINRTVEKEVTPQIKGMIQKVSHLVTVTEI</sequence>
<gene>
    <name evidence="5 7" type="primary">rpmD</name>
    <name evidence="7" type="ORF">QWY31_12455</name>
</gene>
<comment type="subunit">
    <text evidence="2 5">Part of the 50S ribosomal subunit.</text>
</comment>
<protein>
    <recommendedName>
        <fullName evidence="5">Large ribosomal subunit protein uL30</fullName>
    </recommendedName>
</protein>
<dbReference type="EMBL" id="JAUHJS010000006">
    <property type="protein sequence ID" value="MDN4166318.1"/>
    <property type="molecule type" value="Genomic_DNA"/>
</dbReference>
<keyword evidence="3 5" id="KW-0689">Ribosomal protein</keyword>
<dbReference type="Pfam" id="PF00327">
    <property type="entry name" value="Ribosomal_L30"/>
    <property type="match status" value="1"/>
</dbReference>
<evidence type="ECO:0000256" key="3">
    <source>
        <dbReference type="ARBA" id="ARBA00022980"/>
    </source>
</evidence>
<evidence type="ECO:0000256" key="4">
    <source>
        <dbReference type="ARBA" id="ARBA00023274"/>
    </source>
</evidence>
<dbReference type="SUPFAM" id="SSF55129">
    <property type="entry name" value="Ribosomal protein L30p/L7e"/>
    <property type="match status" value="1"/>
</dbReference>
<evidence type="ECO:0000256" key="2">
    <source>
        <dbReference type="ARBA" id="ARBA00011838"/>
    </source>
</evidence>
<reference evidence="7" key="1">
    <citation type="submission" date="2023-06" db="EMBL/GenBank/DDBJ databases">
        <title>Cytophagales bacterium Strain LB-30, isolated from soil.</title>
        <authorList>
            <person name="Liu B."/>
        </authorList>
    </citation>
    <scope>NUCLEOTIDE SEQUENCE</scope>
    <source>
        <strain evidence="7">LB-30</strain>
    </source>
</reference>
<dbReference type="Gene3D" id="3.30.1390.20">
    <property type="entry name" value="Ribosomal protein L30, ferredoxin-like fold domain"/>
    <property type="match status" value="1"/>
</dbReference>
<dbReference type="RefSeq" id="WP_320004854.1">
    <property type="nucleotide sequence ID" value="NZ_JAUHJS010000006.1"/>
</dbReference>
<feature type="domain" description="Large ribosomal subunit protein uL30-like ferredoxin-like fold" evidence="6">
    <location>
        <begin position="4"/>
        <end position="54"/>
    </location>
</feature>
<evidence type="ECO:0000259" key="6">
    <source>
        <dbReference type="Pfam" id="PF00327"/>
    </source>
</evidence>
<keyword evidence="4 5" id="KW-0687">Ribonucleoprotein</keyword>
<keyword evidence="8" id="KW-1185">Reference proteome</keyword>
<dbReference type="InterPro" id="IPR036919">
    <property type="entry name" value="Ribo_uL30_ferredoxin-like_sf"/>
</dbReference>
<organism evidence="7 8">
    <name type="scientific">Shiella aurantiaca</name>
    <dbReference type="NCBI Taxonomy" id="3058365"/>
    <lineage>
        <taxon>Bacteria</taxon>
        <taxon>Pseudomonadati</taxon>
        <taxon>Bacteroidota</taxon>
        <taxon>Cytophagia</taxon>
        <taxon>Cytophagales</taxon>
        <taxon>Shiellaceae</taxon>
        <taxon>Shiella</taxon>
    </lineage>
</organism>
<evidence type="ECO:0000256" key="5">
    <source>
        <dbReference type="HAMAP-Rule" id="MF_01371"/>
    </source>
</evidence>
<comment type="similarity">
    <text evidence="1 5">Belongs to the universal ribosomal protein uL30 family.</text>
</comment>
<dbReference type="PANTHER" id="PTHR15892:SF2">
    <property type="entry name" value="LARGE RIBOSOMAL SUBUNIT PROTEIN UL30M"/>
    <property type="match status" value="1"/>
</dbReference>